<accession>A0A0F7L8E1</accession>
<organism evidence="1">
    <name type="scientific">uncultured marine virus</name>
    <dbReference type="NCBI Taxonomy" id="186617"/>
    <lineage>
        <taxon>Viruses</taxon>
        <taxon>environmental samples</taxon>
    </lineage>
</organism>
<name>A0A0F7L8E1_9VIRU</name>
<proteinExistence type="predicted"/>
<sequence>MHQPLLQVLQDWLKARSLRNKKRSRKAQPRLKKYWMATQKRKVSRARSYPLAATRSVTHLSSPPVYFLNHDRSELPNG</sequence>
<reference evidence="1" key="1">
    <citation type="journal article" date="2015" name="Front. Microbiol.">
        <title>Combining genomic sequencing methods to explore viral diversity and reveal potential virus-host interactions.</title>
        <authorList>
            <person name="Chow C.E."/>
            <person name="Winget D.M."/>
            <person name="White R.A.III."/>
            <person name="Hallam S.J."/>
            <person name="Suttle C.A."/>
        </authorList>
    </citation>
    <scope>NUCLEOTIDE SEQUENCE</scope>
    <source>
        <strain evidence="1">Oxic1_1</strain>
    </source>
</reference>
<reference evidence="1" key="2">
    <citation type="submission" date="2015-03" db="EMBL/GenBank/DDBJ databases">
        <authorList>
            <person name="Chow C.-E.T."/>
            <person name="Winget D.M."/>
            <person name="White R.A.III."/>
            <person name="Hallam S.J."/>
            <person name="Suttle C.A."/>
        </authorList>
    </citation>
    <scope>NUCLEOTIDE SEQUENCE</scope>
    <source>
        <strain evidence="1">Oxic1_1</strain>
    </source>
</reference>
<protein>
    <submittedName>
        <fullName evidence="1">Uncharacterized protein</fullName>
    </submittedName>
</protein>
<evidence type="ECO:0000313" key="1">
    <source>
        <dbReference type="EMBL" id="AKH47687.1"/>
    </source>
</evidence>
<dbReference type="EMBL" id="KR029596">
    <property type="protein sequence ID" value="AKH47687.1"/>
    <property type="molecule type" value="Genomic_DNA"/>
</dbReference>